<dbReference type="WBParaSite" id="PDA_v2.g26894.t1">
    <property type="protein sequence ID" value="PDA_v2.g26894.t1"/>
    <property type="gene ID" value="PDA_v2.g26894"/>
</dbReference>
<dbReference type="Proteomes" id="UP000887578">
    <property type="component" value="Unplaced"/>
</dbReference>
<reference evidence="2" key="1">
    <citation type="submission" date="2022-11" db="UniProtKB">
        <authorList>
            <consortium name="WormBaseParasite"/>
        </authorList>
    </citation>
    <scope>IDENTIFICATION</scope>
</reference>
<keyword evidence="1" id="KW-1185">Reference proteome</keyword>
<name>A0A914Q778_9BILA</name>
<proteinExistence type="predicted"/>
<organism evidence="1 2">
    <name type="scientific">Panagrolaimus davidi</name>
    <dbReference type="NCBI Taxonomy" id="227884"/>
    <lineage>
        <taxon>Eukaryota</taxon>
        <taxon>Metazoa</taxon>
        <taxon>Ecdysozoa</taxon>
        <taxon>Nematoda</taxon>
        <taxon>Chromadorea</taxon>
        <taxon>Rhabditida</taxon>
        <taxon>Tylenchina</taxon>
        <taxon>Panagrolaimomorpha</taxon>
        <taxon>Panagrolaimoidea</taxon>
        <taxon>Panagrolaimidae</taxon>
        <taxon>Panagrolaimus</taxon>
    </lineage>
</organism>
<protein>
    <submittedName>
        <fullName evidence="2">Uncharacterized protein</fullName>
    </submittedName>
</protein>
<evidence type="ECO:0000313" key="1">
    <source>
        <dbReference type="Proteomes" id="UP000887578"/>
    </source>
</evidence>
<sequence length="243" mass="29568">MFPAKERFVKRVPSPEMEETVEFGRNMETKKVFRKKKFVETVVFPENELKEIVEFGKNTEYGKKNMEFEFTLKMKILPDKSSIFYVNNQKGDFEIEKVMEIVAYKMNYEEKELKYNKREKSFKCYNKNVRHGIVSFVFHILAKVEYRKVKKVKEFYKLYLPREKLKMLDVEEYEEIEIILPNYQYLKFKCFIKKHENDVVEVHIVNRYNLKIEDKKGDFKFEKMSDDESIELNLCFEFDPSKC</sequence>
<dbReference type="AlphaFoldDB" id="A0A914Q778"/>
<accession>A0A914Q778</accession>
<evidence type="ECO:0000313" key="2">
    <source>
        <dbReference type="WBParaSite" id="PDA_v2.g26894.t1"/>
    </source>
</evidence>